<reference evidence="5 6" key="1">
    <citation type="submission" date="2020-10" db="EMBL/GenBank/DDBJ databases">
        <title>Blautia liquoris sp.nov., isolated from the mud in a fermentation cellar used for the production of Chinese strong-flavoured liquor.</title>
        <authorList>
            <person name="Lu L."/>
        </authorList>
    </citation>
    <scope>NUCLEOTIDE SEQUENCE [LARGE SCALE GENOMIC DNA]</scope>
    <source>
        <strain evidence="5 6">LZLJ-3</strain>
    </source>
</reference>
<dbReference type="AlphaFoldDB" id="A0A7M2RLG9"/>
<dbReference type="InterPro" id="IPR036812">
    <property type="entry name" value="NAD(P)_OxRdtase_dom_sf"/>
</dbReference>
<evidence type="ECO:0000256" key="3">
    <source>
        <dbReference type="PIRSR" id="PIRSR000097-3"/>
    </source>
</evidence>
<dbReference type="PRINTS" id="PR00069">
    <property type="entry name" value="ALDKETRDTASE"/>
</dbReference>
<dbReference type="PROSITE" id="PS00798">
    <property type="entry name" value="ALDOKETO_REDUCTASE_1"/>
    <property type="match status" value="1"/>
</dbReference>
<dbReference type="Proteomes" id="UP000593601">
    <property type="component" value="Chromosome"/>
</dbReference>
<dbReference type="Gene3D" id="3.20.20.100">
    <property type="entry name" value="NADP-dependent oxidoreductase domain"/>
    <property type="match status" value="1"/>
</dbReference>
<dbReference type="PANTHER" id="PTHR11732">
    <property type="entry name" value="ALDO/KETO REDUCTASE"/>
    <property type="match status" value="1"/>
</dbReference>
<dbReference type="KEGG" id="bliq:INP51_05475"/>
<proteinExistence type="predicted"/>
<dbReference type="CDD" id="cd19071">
    <property type="entry name" value="AKR_AKR1-5-like"/>
    <property type="match status" value="1"/>
</dbReference>
<protein>
    <submittedName>
        <fullName evidence="5">Aldo/keto reductase</fullName>
    </submittedName>
</protein>
<evidence type="ECO:0000313" key="6">
    <source>
        <dbReference type="Proteomes" id="UP000593601"/>
    </source>
</evidence>
<dbReference type="EMBL" id="CP063304">
    <property type="protein sequence ID" value="QOV20397.1"/>
    <property type="molecule type" value="Genomic_DNA"/>
</dbReference>
<evidence type="ECO:0000313" key="5">
    <source>
        <dbReference type="EMBL" id="QOV20397.1"/>
    </source>
</evidence>
<gene>
    <name evidence="5" type="ORF">INP51_05475</name>
</gene>
<organism evidence="5 6">
    <name type="scientific">Blautia liquoris</name>
    <dbReference type="NCBI Taxonomy" id="2779518"/>
    <lineage>
        <taxon>Bacteria</taxon>
        <taxon>Bacillati</taxon>
        <taxon>Bacillota</taxon>
        <taxon>Clostridia</taxon>
        <taxon>Lachnospirales</taxon>
        <taxon>Lachnospiraceae</taxon>
        <taxon>Blautia</taxon>
    </lineage>
</organism>
<feature type="domain" description="NADP-dependent oxidoreductase" evidence="4">
    <location>
        <begin position="22"/>
        <end position="304"/>
    </location>
</feature>
<evidence type="ECO:0000256" key="1">
    <source>
        <dbReference type="PIRSR" id="PIRSR000097-1"/>
    </source>
</evidence>
<dbReference type="RefSeq" id="WP_193736717.1">
    <property type="nucleotide sequence ID" value="NZ_CP063304.1"/>
</dbReference>
<dbReference type="SUPFAM" id="SSF51430">
    <property type="entry name" value="NAD(P)-linked oxidoreductase"/>
    <property type="match status" value="1"/>
</dbReference>
<accession>A0A7M2RLG9</accession>
<keyword evidence="6" id="KW-1185">Reference proteome</keyword>
<feature type="binding site" evidence="2">
    <location>
        <position position="120"/>
    </location>
    <ligand>
        <name>substrate</name>
    </ligand>
</feature>
<dbReference type="InterPro" id="IPR023210">
    <property type="entry name" value="NADP_OxRdtase_dom"/>
</dbReference>
<dbReference type="GO" id="GO:0016491">
    <property type="term" value="F:oxidoreductase activity"/>
    <property type="evidence" value="ECO:0007669"/>
    <property type="project" value="InterPro"/>
</dbReference>
<feature type="active site" description="Proton donor" evidence="1">
    <location>
        <position position="58"/>
    </location>
</feature>
<dbReference type="PIRSF" id="PIRSF000097">
    <property type="entry name" value="AKR"/>
    <property type="match status" value="1"/>
</dbReference>
<dbReference type="InterPro" id="IPR020471">
    <property type="entry name" value="AKR"/>
</dbReference>
<sequence>MSAKEIKVPSKTLYTGAKMPAIGLGTFGSDKYSSDDIARAVYGAVSAGYRLIDCASVYGNEAKIGVTLEKLFQDKIVSREELFVTGKVWNDMHGDGQIEKSCKNSLKDLKIDYFDLYLVHWPFPNYHAPGCDGDSRNPDSRPFSVEEFMSVWRQCESLVDRGLTKHIGMSNMTVKKLEEVFPLCTVKPAAIEMELHPGFQQPELFQFVTSHGIVPIGFCPLGSPSRPKRDRTPEDVADTQMPEIVKIANTHNIHPVEVCLKWAVQRGQIPIPFSVKEKQYVSNLRCITEDPLTDEEMDEIRQADKNCRLVKGQVFLWPGAKSWEEIWDL</sequence>
<feature type="site" description="Lowers pKa of active site Tyr" evidence="3">
    <location>
        <position position="87"/>
    </location>
</feature>
<name>A0A7M2RLG9_9FIRM</name>
<evidence type="ECO:0000259" key="4">
    <source>
        <dbReference type="Pfam" id="PF00248"/>
    </source>
</evidence>
<evidence type="ECO:0000256" key="2">
    <source>
        <dbReference type="PIRSR" id="PIRSR000097-2"/>
    </source>
</evidence>
<dbReference type="Pfam" id="PF00248">
    <property type="entry name" value="Aldo_ket_red"/>
    <property type="match status" value="1"/>
</dbReference>
<dbReference type="InterPro" id="IPR018170">
    <property type="entry name" value="Aldo/ket_reductase_CS"/>
</dbReference>